<evidence type="ECO:0000256" key="2">
    <source>
        <dbReference type="SAM" id="Phobius"/>
    </source>
</evidence>
<sequence>MNELMLALADSLAHAGPEWVLALGVLALVGFKVVPILDRDREAARKLESKREERKAEESKRREEHDREMVELNGRWLVVSEQSAEAMRAMSAQMEVLNTTLADSKEQSRSMGREVHEIHAAVVPHERKD</sequence>
<keyword evidence="4" id="KW-1185">Reference proteome</keyword>
<keyword evidence="2" id="KW-0472">Membrane</keyword>
<proteinExistence type="predicted"/>
<dbReference type="EMBL" id="NFHO01000003">
    <property type="protein sequence ID" value="OUN43791.1"/>
    <property type="molecule type" value="Genomic_DNA"/>
</dbReference>
<feature type="transmembrane region" description="Helical" evidence="2">
    <location>
        <begin position="20"/>
        <end position="37"/>
    </location>
</feature>
<keyword evidence="2" id="KW-0812">Transmembrane</keyword>
<evidence type="ECO:0000313" key="4">
    <source>
        <dbReference type="Proteomes" id="UP000196560"/>
    </source>
</evidence>
<evidence type="ECO:0000313" key="3">
    <source>
        <dbReference type="EMBL" id="OUN43791.1"/>
    </source>
</evidence>
<dbReference type="Proteomes" id="UP000196560">
    <property type="component" value="Unassembled WGS sequence"/>
</dbReference>
<feature type="region of interest" description="Disordered" evidence="1">
    <location>
        <begin position="44"/>
        <end position="67"/>
    </location>
</feature>
<accession>A0A1Y3U4W7</accession>
<evidence type="ECO:0000256" key="1">
    <source>
        <dbReference type="SAM" id="MobiDB-lite"/>
    </source>
</evidence>
<gene>
    <name evidence="3" type="ORF">B5G21_03635</name>
</gene>
<reference evidence="4" key="1">
    <citation type="submission" date="2017-04" db="EMBL/GenBank/DDBJ databases">
        <title>Function of individual gut microbiota members based on whole genome sequencing of pure cultures obtained from chicken caecum.</title>
        <authorList>
            <person name="Medvecky M."/>
            <person name="Cejkova D."/>
            <person name="Polansky O."/>
            <person name="Karasova D."/>
            <person name="Kubasova T."/>
            <person name="Cizek A."/>
            <person name="Rychlik I."/>
        </authorList>
    </citation>
    <scope>NUCLEOTIDE SEQUENCE [LARGE SCALE GENOMIC DNA]</scope>
    <source>
        <strain evidence="4">An70</strain>
    </source>
</reference>
<organism evidence="3 4">
    <name type="scientific">Enorma massiliensis</name>
    <dbReference type="NCBI Taxonomy" id="1472761"/>
    <lineage>
        <taxon>Bacteria</taxon>
        <taxon>Bacillati</taxon>
        <taxon>Actinomycetota</taxon>
        <taxon>Coriobacteriia</taxon>
        <taxon>Coriobacteriales</taxon>
        <taxon>Coriobacteriaceae</taxon>
        <taxon>Enorma</taxon>
    </lineage>
</organism>
<dbReference type="RefSeq" id="WP_087186087.1">
    <property type="nucleotide sequence ID" value="NZ_NFHO01000003.1"/>
</dbReference>
<keyword evidence="2" id="KW-1133">Transmembrane helix</keyword>
<protein>
    <submittedName>
        <fullName evidence="3">Uncharacterized protein</fullName>
    </submittedName>
</protein>
<feature type="compositionally biased region" description="Basic and acidic residues" evidence="1">
    <location>
        <begin position="103"/>
        <end position="129"/>
    </location>
</feature>
<comment type="caution">
    <text evidence="3">The sequence shown here is derived from an EMBL/GenBank/DDBJ whole genome shotgun (WGS) entry which is preliminary data.</text>
</comment>
<name>A0A1Y3U4W7_9ACTN</name>
<dbReference type="AlphaFoldDB" id="A0A1Y3U4W7"/>
<feature type="region of interest" description="Disordered" evidence="1">
    <location>
        <begin position="102"/>
        <end position="129"/>
    </location>
</feature>